<reference evidence="2" key="1">
    <citation type="journal article" date="2022" name="bioRxiv">
        <title>Sequencing and chromosome-scale assembly of the giantPleurodeles waltlgenome.</title>
        <authorList>
            <person name="Brown T."/>
            <person name="Elewa A."/>
            <person name="Iarovenko S."/>
            <person name="Subramanian E."/>
            <person name="Araus A.J."/>
            <person name="Petzold A."/>
            <person name="Susuki M."/>
            <person name="Suzuki K.-i.T."/>
            <person name="Hayashi T."/>
            <person name="Toyoda A."/>
            <person name="Oliveira C."/>
            <person name="Osipova E."/>
            <person name="Leigh N.D."/>
            <person name="Simon A."/>
            <person name="Yun M.H."/>
        </authorList>
    </citation>
    <scope>NUCLEOTIDE SEQUENCE</scope>
    <source>
        <strain evidence="2">20211129_DDA</strain>
        <tissue evidence="2">Liver</tissue>
    </source>
</reference>
<evidence type="ECO:0000256" key="1">
    <source>
        <dbReference type="SAM" id="Coils"/>
    </source>
</evidence>
<protein>
    <submittedName>
        <fullName evidence="2">Uncharacterized protein</fullName>
    </submittedName>
</protein>
<proteinExistence type="predicted"/>
<evidence type="ECO:0000313" key="2">
    <source>
        <dbReference type="EMBL" id="KAJ1186068.1"/>
    </source>
</evidence>
<keyword evidence="1" id="KW-0175">Coiled coil</keyword>
<dbReference type="PANTHER" id="PTHR11505">
    <property type="entry name" value="L1 TRANSPOSABLE ELEMENT-RELATED"/>
    <property type="match status" value="1"/>
</dbReference>
<accession>A0AAV7UE78</accession>
<dbReference type="InterPro" id="IPR004244">
    <property type="entry name" value="Transposase_22"/>
</dbReference>
<sequence length="271" mass="30415">MGHHKWTDASQGNTMGQYTTPVVLPQCAARLELNGDAAGTPLNTEEPLRAELLAAIQGSWVVLEGKIEPVVVEVNLLQADLRKVSNKVKVAEGYIAELQSEVGMLQKQMVQATSAVGRLEARLEDAEGRSRRNHVRLLGFPERAEGSATESFFENWIRDVLQPTGLSRVFVVEHALVAPPWPGAPPRAINARLLNYKDRDCVLRAAQEVWRWLEMWDKVAPGRTEGSGGMARRLPERKAQTGDHMALGSWRNRVTEWRYSEMEQWRVGMLE</sequence>
<feature type="coiled-coil region" evidence="1">
    <location>
        <begin position="81"/>
        <end position="129"/>
    </location>
</feature>
<keyword evidence="3" id="KW-1185">Reference proteome</keyword>
<dbReference type="EMBL" id="JANPWB010000005">
    <property type="protein sequence ID" value="KAJ1186068.1"/>
    <property type="molecule type" value="Genomic_DNA"/>
</dbReference>
<dbReference type="AlphaFoldDB" id="A0AAV7UE78"/>
<comment type="caution">
    <text evidence="2">The sequence shown here is derived from an EMBL/GenBank/DDBJ whole genome shotgun (WGS) entry which is preliminary data.</text>
</comment>
<name>A0AAV7UE78_PLEWA</name>
<organism evidence="2 3">
    <name type="scientific">Pleurodeles waltl</name>
    <name type="common">Iberian ribbed newt</name>
    <dbReference type="NCBI Taxonomy" id="8319"/>
    <lineage>
        <taxon>Eukaryota</taxon>
        <taxon>Metazoa</taxon>
        <taxon>Chordata</taxon>
        <taxon>Craniata</taxon>
        <taxon>Vertebrata</taxon>
        <taxon>Euteleostomi</taxon>
        <taxon>Amphibia</taxon>
        <taxon>Batrachia</taxon>
        <taxon>Caudata</taxon>
        <taxon>Salamandroidea</taxon>
        <taxon>Salamandridae</taxon>
        <taxon>Pleurodelinae</taxon>
        <taxon>Pleurodeles</taxon>
    </lineage>
</organism>
<gene>
    <name evidence="2" type="ORF">NDU88_002853</name>
</gene>
<dbReference type="Gene3D" id="3.30.70.1820">
    <property type="entry name" value="L1 transposable element, RRM domain"/>
    <property type="match status" value="1"/>
</dbReference>
<evidence type="ECO:0000313" key="3">
    <source>
        <dbReference type="Proteomes" id="UP001066276"/>
    </source>
</evidence>
<dbReference type="Proteomes" id="UP001066276">
    <property type="component" value="Chromosome 3_1"/>
</dbReference>